<dbReference type="SUPFAM" id="SSF103657">
    <property type="entry name" value="BAR/IMD domain-like"/>
    <property type="match status" value="1"/>
</dbReference>
<evidence type="ECO:0000313" key="7">
    <source>
        <dbReference type="Proteomes" id="UP001054945"/>
    </source>
</evidence>
<dbReference type="SMART" id="SM00326">
    <property type="entry name" value="SH3"/>
    <property type="match status" value="1"/>
</dbReference>
<dbReference type="PRINTS" id="PR01251">
    <property type="entry name" value="AMPHIPHYSIN"/>
</dbReference>
<dbReference type="InterPro" id="IPR027267">
    <property type="entry name" value="AH/BAR_dom_sf"/>
</dbReference>
<dbReference type="InterPro" id="IPR036028">
    <property type="entry name" value="SH3-like_dom_sf"/>
</dbReference>
<dbReference type="Pfam" id="PF14604">
    <property type="entry name" value="SH3_9"/>
    <property type="match status" value="1"/>
</dbReference>
<dbReference type="PROSITE" id="PS50002">
    <property type="entry name" value="SH3"/>
    <property type="match status" value="1"/>
</dbReference>
<dbReference type="PANTHER" id="PTHR46514:SF3">
    <property type="entry name" value="AMPHIPHYSIN"/>
    <property type="match status" value="1"/>
</dbReference>
<name>A0AAV4TR14_CAEEX</name>
<evidence type="ECO:0000256" key="3">
    <source>
        <dbReference type="ARBA" id="ARBA00022490"/>
    </source>
</evidence>
<evidence type="ECO:0000256" key="4">
    <source>
        <dbReference type="PROSITE-ProRule" id="PRU00192"/>
    </source>
</evidence>
<evidence type="ECO:0000256" key="1">
    <source>
        <dbReference type="ARBA" id="ARBA00004496"/>
    </source>
</evidence>
<dbReference type="InterPro" id="IPR004148">
    <property type="entry name" value="BAR_dom"/>
</dbReference>
<gene>
    <name evidence="6" type="primary">Amph_1</name>
    <name evidence="6" type="ORF">CEXT_85181</name>
</gene>
<dbReference type="EMBL" id="BPLR01011643">
    <property type="protein sequence ID" value="GIY47891.1"/>
    <property type="molecule type" value="Genomic_DNA"/>
</dbReference>
<dbReference type="PANTHER" id="PTHR46514">
    <property type="entry name" value="AMPHIPHYSIN"/>
    <property type="match status" value="1"/>
</dbReference>
<keyword evidence="3" id="KW-0963">Cytoplasm</keyword>
<dbReference type="Proteomes" id="UP001054945">
    <property type="component" value="Unassembled WGS sequence"/>
</dbReference>
<dbReference type="GO" id="GO:0005737">
    <property type="term" value="C:cytoplasm"/>
    <property type="evidence" value="ECO:0007669"/>
    <property type="project" value="UniProtKB-SubCell"/>
</dbReference>
<accession>A0AAV4TR14</accession>
<organism evidence="6 7">
    <name type="scientific">Caerostris extrusa</name>
    <name type="common">Bark spider</name>
    <name type="synonym">Caerostris bankana</name>
    <dbReference type="NCBI Taxonomy" id="172846"/>
    <lineage>
        <taxon>Eukaryota</taxon>
        <taxon>Metazoa</taxon>
        <taxon>Ecdysozoa</taxon>
        <taxon>Arthropoda</taxon>
        <taxon>Chelicerata</taxon>
        <taxon>Arachnida</taxon>
        <taxon>Araneae</taxon>
        <taxon>Araneomorphae</taxon>
        <taxon>Entelegynae</taxon>
        <taxon>Araneoidea</taxon>
        <taxon>Araneidae</taxon>
        <taxon>Caerostris</taxon>
    </lineage>
</organism>
<dbReference type="Pfam" id="PF03114">
    <property type="entry name" value="BAR"/>
    <property type="match status" value="1"/>
</dbReference>
<evidence type="ECO:0000259" key="5">
    <source>
        <dbReference type="PROSITE" id="PS50002"/>
    </source>
</evidence>
<dbReference type="Gene3D" id="2.30.30.40">
    <property type="entry name" value="SH3 Domains"/>
    <property type="match status" value="1"/>
</dbReference>
<sequence>MASDNRAGSLSKSVQKHAGRAKERILQNLGKADRTTDDILNLYISNFNKQHATAQRLSKEFKNYVSCARAMQAASKSLMDTLTEMYEQNWAGCEQLPVKTQVLEMERTISFCHKLNDQVGVPIATYLSQFPEIRAKERLDEARKLYEVINNELHDELPALLTDTRPYEEIEFKKARINGEILSSNTLPRTEHKMREINLTVSQTNVMNADSSNLDQMRMPLKSEKDYEPVEMNDISHLGDRDSQKMDELYDIPVGATTTDLPVGVLYRVRSTYKYTGEDVDELSFEIGDIIRVVEYDDPEEQEEGWLMGIKEATGEKGLFPANFTRPI</sequence>
<dbReference type="Gene3D" id="1.20.1270.60">
    <property type="entry name" value="Arfaptin homology (AH) domain/BAR domain"/>
    <property type="match status" value="1"/>
</dbReference>
<dbReference type="GO" id="GO:0005886">
    <property type="term" value="C:plasma membrane"/>
    <property type="evidence" value="ECO:0007669"/>
    <property type="project" value="TreeGrafter"/>
</dbReference>
<keyword evidence="2 4" id="KW-0728">SH3 domain</keyword>
<dbReference type="InterPro" id="IPR001452">
    <property type="entry name" value="SH3_domain"/>
</dbReference>
<reference evidence="6 7" key="1">
    <citation type="submission" date="2021-06" db="EMBL/GenBank/DDBJ databases">
        <title>Caerostris extrusa draft genome.</title>
        <authorList>
            <person name="Kono N."/>
            <person name="Arakawa K."/>
        </authorList>
    </citation>
    <scope>NUCLEOTIDE SEQUENCE [LARGE SCALE GENOMIC DNA]</scope>
</reference>
<dbReference type="CDD" id="cd11790">
    <property type="entry name" value="SH3_Amphiphysin"/>
    <property type="match status" value="1"/>
</dbReference>
<comment type="subcellular location">
    <subcellularLocation>
        <location evidence="1">Cytoplasm</location>
    </subcellularLocation>
</comment>
<dbReference type="SMART" id="SM00721">
    <property type="entry name" value="BAR"/>
    <property type="match status" value="1"/>
</dbReference>
<evidence type="ECO:0000256" key="2">
    <source>
        <dbReference type="ARBA" id="ARBA00022443"/>
    </source>
</evidence>
<dbReference type="SUPFAM" id="SSF50044">
    <property type="entry name" value="SH3-domain"/>
    <property type="match status" value="1"/>
</dbReference>
<evidence type="ECO:0000313" key="6">
    <source>
        <dbReference type="EMBL" id="GIY47891.1"/>
    </source>
</evidence>
<protein>
    <submittedName>
        <fullName evidence="6">Endophilin-A</fullName>
    </submittedName>
</protein>
<dbReference type="FunFam" id="2.30.30.40:FF:000172">
    <property type="entry name" value="Amphiphysin, isoform B"/>
    <property type="match status" value="1"/>
</dbReference>
<dbReference type="AlphaFoldDB" id="A0AAV4TR14"/>
<proteinExistence type="predicted"/>
<comment type="caution">
    <text evidence="6">The sequence shown here is derived from an EMBL/GenBank/DDBJ whole genome shotgun (WGS) entry which is preliminary data.</text>
</comment>
<keyword evidence="7" id="KW-1185">Reference proteome</keyword>
<dbReference type="InterPro" id="IPR003005">
    <property type="entry name" value="Amphiphysin"/>
</dbReference>
<feature type="domain" description="SH3" evidence="5">
    <location>
        <begin position="264"/>
        <end position="328"/>
    </location>
</feature>
<dbReference type="GO" id="GO:0005543">
    <property type="term" value="F:phospholipid binding"/>
    <property type="evidence" value="ECO:0007669"/>
    <property type="project" value="TreeGrafter"/>
</dbReference>
<dbReference type="PRINTS" id="PR00452">
    <property type="entry name" value="SH3DOMAIN"/>
</dbReference>